<comment type="subcellular location">
    <subcellularLocation>
        <location evidence="1">Endoplasmic reticulum membrane</location>
        <topology evidence="1">Multi-pass membrane protein</topology>
    </subcellularLocation>
</comment>
<keyword evidence="10" id="KW-1185">Reference proteome</keyword>
<sequence>MLLCSKIFTVLLSIPVFHILAVLFGAPLLSNFEDTFVFSLVLSALTVVPLLFVLESDDESLIDFLLHFKARNKQQHIAYYFSQGAVLGGLLGAVVIPLDWDRWWQKWPLPCIFGTIFGAALGFVFACCSLYAKRWSSSFKKHLKIV</sequence>
<feature type="transmembrane region" description="Helical" evidence="8">
    <location>
        <begin position="35"/>
        <end position="56"/>
    </location>
</feature>
<comment type="pathway">
    <text evidence="2">Glycolipid biosynthesis; glycosylphosphatidylinositol-anchor biosynthesis.</text>
</comment>
<evidence type="ECO:0000313" key="10">
    <source>
        <dbReference type="Proteomes" id="UP001201812"/>
    </source>
</evidence>
<evidence type="ECO:0000256" key="7">
    <source>
        <dbReference type="ARBA" id="ARBA00023136"/>
    </source>
</evidence>
<organism evidence="9 10">
    <name type="scientific">Ditylenchus destructor</name>
    <dbReference type="NCBI Taxonomy" id="166010"/>
    <lineage>
        <taxon>Eukaryota</taxon>
        <taxon>Metazoa</taxon>
        <taxon>Ecdysozoa</taxon>
        <taxon>Nematoda</taxon>
        <taxon>Chromadorea</taxon>
        <taxon>Rhabditida</taxon>
        <taxon>Tylenchina</taxon>
        <taxon>Tylenchomorpha</taxon>
        <taxon>Sphaerularioidea</taxon>
        <taxon>Anguinidae</taxon>
        <taxon>Anguininae</taxon>
        <taxon>Ditylenchus</taxon>
    </lineage>
</organism>
<keyword evidence="6 8" id="KW-1133">Transmembrane helix</keyword>
<dbReference type="Pfam" id="PF06699">
    <property type="entry name" value="PIG-F"/>
    <property type="match status" value="1"/>
</dbReference>
<name>A0AAD4R1Y3_9BILA</name>
<accession>A0AAD4R1Y3</accession>
<evidence type="ECO:0000256" key="5">
    <source>
        <dbReference type="ARBA" id="ARBA00022824"/>
    </source>
</evidence>
<evidence type="ECO:0000256" key="3">
    <source>
        <dbReference type="ARBA" id="ARBA00022502"/>
    </source>
</evidence>
<evidence type="ECO:0000256" key="1">
    <source>
        <dbReference type="ARBA" id="ARBA00004477"/>
    </source>
</evidence>
<keyword evidence="3" id="KW-0337">GPI-anchor biosynthesis</keyword>
<gene>
    <name evidence="9" type="ORF">DdX_07549</name>
</gene>
<evidence type="ECO:0000256" key="2">
    <source>
        <dbReference type="ARBA" id="ARBA00004687"/>
    </source>
</evidence>
<proteinExistence type="predicted"/>
<dbReference type="EMBL" id="JAKKPZ010000010">
    <property type="protein sequence ID" value="KAI1716491.1"/>
    <property type="molecule type" value="Genomic_DNA"/>
</dbReference>
<dbReference type="Proteomes" id="UP001201812">
    <property type="component" value="Unassembled WGS sequence"/>
</dbReference>
<keyword evidence="4 8" id="KW-0812">Transmembrane</keyword>
<comment type="caution">
    <text evidence="9">The sequence shown here is derived from an EMBL/GenBank/DDBJ whole genome shotgun (WGS) entry which is preliminary data.</text>
</comment>
<evidence type="ECO:0000256" key="6">
    <source>
        <dbReference type="ARBA" id="ARBA00022989"/>
    </source>
</evidence>
<evidence type="ECO:0000313" key="9">
    <source>
        <dbReference type="EMBL" id="KAI1716491.1"/>
    </source>
</evidence>
<dbReference type="AlphaFoldDB" id="A0AAD4R1Y3"/>
<dbReference type="InterPro" id="IPR009580">
    <property type="entry name" value="GPI_biosynthesis_protein_Pig-F"/>
</dbReference>
<protein>
    <submittedName>
        <fullName evidence="9">GPI biosynthesis protein family pig-F domain-containing protein</fullName>
    </submittedName>
</protein>
<feature type="transmembrane region" description="Helical" evidence="8">
    <location>
        <begin position="77"/>
        <end position="100"/>
    </location>
</feature>
<evidence type="ECO:0000256" key="8">
    <source>
        <dbReference type="SAM" id="Phobius"/>
    </source>
</evidence>
<dbReference type="GO" id="GO:0006506">
    <property type="term" value="P:GPI anchor biosynthetic process"/>
    <property type="evidence" value="ECO:0007669"/>
    <property type="project" value="UniProtKB-KW"/>
</dbReference>
<evidence type="ECO:0000256" key="4">
    <source>
        <dbReference type="ARBA" id="ARBA00022692"/>
    </source>
</evidence>
<feature type="transmembrane region" description="Helical" evidence="8">
    <location>
        <begin position="7"/>
        <end position="29"/>
    </location>
</feature>
<keyword evidence="5" id="KW-0256">Endoplasmic reticulum</keyword>
<feature type="transmembrane region" description="Helical" evidence="8">
    <location>
        <begin position="112"/>
        <end position="132"/>
    </location>
</feature>
<reference evidence="9" key="1">
    <citation type="submission" date="2022-01" db="EMBL/GenBank/DDBJ databases">
        <title>Genome Sequence Resource for Two Populations of Ditylenchus destructor, the Migratory Endoparasitic Phytonematode.</title>
        <authorList>
            <person name="Zhang H."/>
            <person name="Lin R."/>
            <person name="Xie B."/>
        </authorList>
    </citation>
    <scope>NUCLEOTIDE SEQUENCE</scope>
    <source>
        <strain evidence="9">BazhouSP</strain>
    </source>
</reference>
<keyword evidence="7 8" id="KW-0472">Membrane</keyword>
<dbReference type="GO" id="GO:0005789">
    <property type="term" value="C:endoplasmic reticulum membrane"/>
    <property type="evidence" value="ECO:0007669"/>
    <property type="project" value="UniProtKB-SubCell"/>
</dbReference>